<proteinExistence type="inferred from homology"/>
<comment type="similarity">
    <text evidence="2">Belongs to the PpiC/parvulin rotamase family.</text>
</comment>
<evidence type="ECO:0000313" key="10">
    <source>
        <dbReference type="Proteomes" id="UP001273136"/>
    </source>
</evidence>
<evidence type="ECO:0000259" key="8">
    <source>
        <dbReference type="PROSITE" id="PS50198"/>
    </source>
</evidence>
<gene>
    <name evidence="9" type="primary">prsA1</name>
    <name evidence="9" type="ORF">McpAg1_16370</name>
</gene>
<evidence type="ECO:0000256" key="7">
    <source>
        <dbReference type="ARBA" id="ARBA00046231"/>
    </source>
</evidence>
<dbReference type="PANTHER" id="PTHR43629:SF2">
    <property type="entry name" value="RHODANESE-LIKE_PPIC DOMAIN-CONTAINING PROTEIN 12, CHLOROPLASTIC"/>
    <property type="match status" value="1"/>
</dbReference>
<dbReference type="EMBL" id="JAWDKA010000009">
    <property type="protein sequence ID" value="MDV0442398.1"/>
    <property type="molecule type" value="Genomic_DNA"/>
</dbReference>
<evidence type="ECO:0000256" key="2">
    <source>
        <dbReference type="ARBA" id="ARBA00007656"/>
    </source>
</evidence>
<dbReference type="Pfam" id="PF13616">
    <property type="entry name" value="Rotamase_3"/>
    <property type="match status" value="1"/>
</dbReference>
<dbReference type="Gene3D" id="3.10.50.40">
    <property type="match status" value="1"/>
</dbReference>
<protein>
    <recommendedName>
        <fullName evidence="4">Peptidyl-prolyl cis-trans isomerase C</fullName>
    </recommendedName>
    <alternativeName>
        <fullName evidence="6">Parvulin</fullName>
    </alternativeName>
    <alternativeName>
        <fullName evidence="5">Rotamase C</fullName>
    </alternativeName>
</protein>
<keyword evidence="9" id="KW-0413">Isomerase</keyword>
<evidence type="ECO:0000256" key="6">
    <source>
        <dbReference type="ARBA" id="ARBA00043072"/>
    </source>
</evidence>
<dbReference type="InterPro" id="IPR000297">
    <property type="entry name" value="PPIase_PpiC"/>
</dbReference>
<comment type="subcellular location">
    <subcellularLocation>
        <location evidence="1">Cytoplasm</location>
    </subcellularLocation>
</comment>
<dbReference type="GO" id="GO:0005737">
    <property type="term" value="C:cytoplasm"/>
    <property type="evidence" value="ECO:0007669"/>
    <property type="project" value="UniProtKB-SubCell"/>
</dbReference>
<keyword evidence="3" id="KW-0963">Cytoplasm</keyword>
<reference evidence="9" key="1">
    <citation type="submission" date="2023-06" db="EMBL/GenBank/DDBJ databases">
        <title>Genome sequence of Methancorpusculaceae sp. Ag1.</title>
        <authorList>
            <person name="Protasov E."/>
            <person name="Platt K."/>
            <person name="Poehlein A."/>
            <person name="Daniel R."/>
            <person name="Brune A."/>
        </authorList>
    </citation>
    <scope>NUCLEOTIDE SEQUENCE</scope>
    <source>
        <strain evidence="9">Ag1</strain>
    </source>
</reference>
<dbReference type="InterPro" id="IPR046357">
    <property type="entry name" value="PPIase_dom_sf"/>
</dbReference>
<evidence type="ECO:0000256" key="3">
    <source>
        <dbReference type="ARBA" id="ARBA00022490"/>
    </source>
</evidence>
<dbReference type="GO" id="GO:0003755">
    <property type="term" value="F:peptidyl-prolyl cis-trans isomerase activity"/>
    <property type="evidence" value="ECO:0007669"/>
    <property type="project" value="InterPro"/>
</dbReference>
<accession>A0AAE4SB54</accession>
<organism evidence="9 10">
    <name type="scientific">Methanorbis furvi</name>
    <dbReference type="NCBI Taxonomy" id="3028299"/>
    <lineage>
        <taxon>Archaea</taxon>
        <taxon>Methanobacteriati</taxon>
        <taxon>Methanobacteriota</taxon>
        <taxon>Stenosarchaea group</taxon>
        <taxon>Methanomicrobia</taxon>
        <taxon>Methanomicrobiales</taxon>
        <taxon>Methanocorpusculaceae</taxon>
        <taxon>Methanorbis</taxon>
    </lineage>
</organism>
<comment type="caution">
    <text evidence="9">The sequence shown here is derived from an EMBL/GenBank/DDBJ whole genome shotgun (WGS) entry which is preliminary data.</text>
</comment>
<keyword evidence="10" id="KW-1185">Reference proteome</keyword>
<dbReference type="PANTHER" id="PTHR43629">
    <property type="entry name" value="PEPTIDYL-PROLYL CIS-TRANS ISOMERASE"/>
    <property type="match status" value="1"/>
</dbReference>
<evidence type="ECO:0000313" key="9">
    <source>
        <dbReference type="EMBL" id="MDV0442398.1"/>
    </source>
</evidence>
<feature type="domain" description="PpiC" evidence="8">
    <location>
        <begin position="1"/>
        <end position="90"/>
    </location>
</feature>
<dbReference type="AlphaFoldDB" id="A0AAE4SB54"/>
<evidence type="ECO:0000256" key="5">
    <source>
        <dbReference type="ARBA" id="ARBA00041926"/>
    </source>
</evidence>
<dbReference type="SUPFAM" id="SSF54534">
    <property type="entry name" value="FKBP-like"/>
    <property type="match status" value="1"/>
</dbReference>
<name>A0AAE4SB54_9EURY</name>
<evidence type="ECO:0000256" key="4">
    <source>
        <dbReference type="ARBA" id="ARBA00040926"/>
    </source>
</evidence>
<sequence>MVRVKASHILVKTESEAKQLMKQISDGDDFAKLAKLHSQCPSGKSGGDLGYFGKGQMVKPFEDAAFKAKAGEVVGPVKTQFGWHLIKVTDVKN</sequence>
<dbReference type="InterPro" id="IPR023058">
    <property type="entry name" value="PPIase_PpiC_CS"/>
</dbReference>
<evidence type="ECO:0000256" key="1">
    <source>
        <dbReference type="ARBA" id="ARBA00004496"/>
    </source>
</evidence>
<comment type="function">
    <text evidence="7">PPIases accelerate the folding of proteins. It prefers amino acid residues with hydrophobic side chains like leucine and phenylalanine in the P1 position of the peptides substrates.</text>
</comment>
<dbReference type="PROSITE" id="PS01096">
    <property type="entry name" value="PPIC_PPIASE_1"/>
    <property type="match status" value="1"/>
</dbReference>
<dbReference type="PROSITE" id="PS50198">
    <property type="entry name" value="PPIC_PPIASE_2"/>
    <property type="match status" value="1"/>
</dbReference>
<dbReference type="Proteomes" id="UP001273136">
    <property type="component" value="Unassembled WGS sequence"/>
</dbReference>
<dbReference type="InterPro" id="IPR052204">
    <property type="entry name" value="PpiC/parvulin_rotamase"/>
</dbReference>